<dbReference type="OrthoDB" id="9806477at2"/>
<dbReference type="GO" id="GO:0006935">
    <property type="term" value="P:chemotaxis"/>
    <property type="evidence" value="ECO:0007669"/>
    <property type="project" value="InterPro"/>
</dbReference>
<reference evidence="4 5" key="1">
    <citation type="submission" date="2018-05" db="EMBL/GenBank/DDBJ databases">
        <title>Genomic Encyclopedia of Type Strains, Phase IV (KMG-IV): sequencing the most valuable type-strain genomes for metagenomic binning, comparative biology and taxonomic classification.</title>
        <authorList>
            <person name="Goeker M."/>
        </authorList>
    </citation>
    <scope>NUCLEOTIDE SEQUENCE [LARGE SCALE GENOMIC DNA]</scope>
    <source>
        <strain evidence="4 5">DSM 29661</strain>
    </source>
</reference>
<dbReference type="Gene3D" id="3.30.450.20">
    <property type="entry name" value="PAS domain"/>
    <property type="match status" value="2"/>
</dbReference>
<dbReference type="SUPFAM" id="SSF55785">
    <property type="entry name" value="PYP-like sensor domain (PAS domain)"/>
    <property type="match status" value="2"/>
</dbReference>
<dbReference type="InterPro" id="IPR000700">
    <property type="entry name" value="PAS-assoc_C"/>
</dbReference>
<dbReference type="Proteomes" id="UP000247555">
    <property type="component" value="Unassembled WGS sequence"/>
</dbReference>
<dbReference type="NCBIfam" id="TIGR00229">
    <property type="entry name" value="sensory_box"/>
    <property type="match status" value="2"/>
</dbReference>
<dbReference type="PROSITE" id="PS50113">
    <property type="entry name" value="PAC"/>
    <property type="match status" value="2"/>
</dbReference>
<feature type="domain" description="PAC" evidence="3">
    <location>
        <begin position="98"/>
        <end position="150"/>
    </location>
</feature>
<dbReference type="SUPFAM" id="SSF58104">
    <property type="entry name" value="Methyl-accepting chemotaxis protein (MCP) signaling domain"/>
    <property type="match status" value="1"/>
</dbReference>
<dbReference type="InterPro" id="IPR004090">
    <property type="entry name" value="Chemotax_Me-accpt_rcpt"/>
</dbReference>
<feature type="domain" description="PAC" evidence="3">
    <location>
        <begin position="216"/>
        <end position="270"/>
    </location>
</feature>
<keyword evidence="1" id="KW-0807">Transducer</keyword>
<dbReference type="InterPro" id="IPR004089">
    <property type="entry name" value="MCPsignal_dom"/>
</dbReference>
<dbReference type="AlphaFoldDB" id="A0A318LEB4"/>
<gene>
    <name evidence="4" type="ORF">DFR34_105191</name>
</gene>
<dbReference type="InterPro" id="IPR035965">
    <property type="entry name" value="PAS-like_dom_sf"/>
</dbReference>
<dbReference type="GO" id="GO:0004888">
    <property type="term" value="F:transmembrane signaling receptor activity"/>
    <property type="evidence" value="ECO:0007669"/>
    <property type="project" value="InterPro"/>
</dbReference>
<dbReference type="InterPro" id="IPR000014">
    <property type="entry name" value="PAS"/>
</dbReference>
<evidence type="ECO:0000259" key="2">
    <source>
        <dbReference type="PROSITE" id="PS50111"/>
    </source>
</evidence>
<dbReference type="PRINTS" id="PR00260">
    <property type="entry name" value="CHEMTRNSDUCR"/>
</dbReference>
<evidence type="ECO:0000313" key="4">
    <source>
        <dbReference type="EMBL" id="PXX79987.1"/>
    </source>
</evidence>
<dbReference type="PROSITE" id="PS50111">
    <property type="entry name" value="CHEMOTAXIS_TRANSDUC_2"/>
    <property type="match status" value="1"/>
</dbReference>
<dbReference type="Pfam" id="PF08447">
    <property type="entry name" value="PAS_3"/>
    <property type="match status" value="1"/>
</dbReference>
<comment type="caution">
    <text evidence="4">The sequence shown here is derived from an EMBL/GenBank/DDBJ whole genome shotgun (WGS) entry which is preliminary data.</text>
</comment>
<dbReference type="SMART" id="SM00283">
    <property type="entry name" value="MA"/>
    <property type="match status" value="1"/>
</dbReference>
<dbReference type="SMART" id="SM00086">
    <property type="entry name" value="PAC"/>
    <property type="match status" value="2"/>
</dbReference>
<dbReference type="PANTHER" id="PTHR24422">
    <property type="entry name" value="CHEMOTAXIS PROTEIN METHYLTRANSFERASE"/>
    <property type="match status" value="1"/>
</dbReference>
<accession>A0A318LEB4</accession>
<dbReference type="RefSeq" id="WP_110390263.1">
    <property type="nucleotide sequence ID" value="NZ_DALYFX010000433.1"/>
</dbReference>
<sequence>MFIRKAQSERALTQQRHAFEQQLAVCRDELNAIRQHLACIEFSPDGVILDANARFLALVGYRLEDIRGQHHRMFCEPSYAAGPEYAAFWRQLAQGQSQHATFRRLAKSGRVIWLEASYFPVRQADGQVVKVVKLASDVTDSHFALLEKTAMFTALNHSLAVIEFKPDGTILTANDNFLRTTGYSLAQIQGKHHAMFCTDNFYRENPNFWKQLAAGHFMSGRFERRNSAGERVWVEATYNPIVDADGKVYKVIKFASDITNRVMAKLEAATVATDASRQTSQIAHEAREKLDEVMGISDEIARYASEATAVSARLDAQIHSINDIVATIQSIANQTNLLSLNAAIEAARAGESGRGFAIVADEVRKLAARTSEATTEIGSVAHANTELTQQIASQIDRINTISTSGQAKVQHVCTRIAGVDDSVANLLDVVARLEE</sequence>
<feature type="domain" description="Methyl-accepting transducer" evidence="2">
    <location>
        <begin position="256"/>
        <end position="435"/>
    </location>
</feature>
<evidence type="ECO:0000313" key="5">
    <source>
        <dbReference type="Proteomes" id="UP000247555"/>
    </source>
</evidence>
<dbReference type="EMBL" id="QJKI01000005">
    <property type="protein sequence ID" value="PXX79987.1"/>
    <property type="molecule type" value="Genomic_DNA"/>
</dbReference>
<protein>
    <submittedName>
        <fullName evidence="4">Methyl-accepting chemotaxis sensory transducer with Pas/Pac sensor</fullName>
    </submittedName>
</protein>
<dbReference type="InterPro" id="IPR001610">
    <property type="entry name" value="PAC"/>
</dbReference>
<dbReference type="Gene3D" id="1.10.287.950">
    <property type="entry name" value="Methyl-accepting chemotaxis protein"/>
    <property type="match status" value="1"/>
</dbReference>
<proteinExistence type="predicted"/>
<keyword evidence="5" id="KW-1185">Reference proteome</keyword>
<organism evidence="4 5">
    <name type="scientific">Rivihabitans pingtungensis</name>
    <dbReference type="NCBI Taxonomy" id="1054498"/>
    <lineage>
        <taxon>Bacteria</taxon>
        <taxon>Pseudomonadati</taxon>
        <taxon>Pseudomonadota</taxon>
        <taxon>Betaproteobacteria</taxon>
        <taxon>Neisseriales</taxon>
        <taxon>Aquaspirillaceae</taxon>
        <taxon>Rivihabitans</taxon>
    </lineage>
</organism>
<dbReference type="Pfam" id="PF08448">
    <property type="entry name" value="PAS_4"/>
    <property type="match status" value="1"/>
</dbReference>
<dbReference type="PANTHER" id="PTHR24422:SF10">
    <property type="entry name" value="CHEMOTAXIS PROTEIN METHYLTRANSFERASE 2"/>
    <property type="match status" value="1"/>
</dbReference>
<evidence type="ECO:0000259" key="3">
    <source>
        <dbReference type="PROSITE" id="PS50113"/>
    </source>
</evidence>
<name>A0A318LEB4_9NEIS</name>
<dbReference type="InterPro" id="IPR013656">
    <property type="entry name" value="PAS_4"/>
</dbReference>
<dbReference type="CDD" id="cd00130">
    <property type="entry name" value="PAS"/>
    <property type="match status" value="2"/>
</dbReference>
<dbReference type="Pfam" id="PF00015">
    <property type="entry name" value="MCPsignal"/>
    <property type="match status" value="1"/>
</dbReference>
<dbReference type="InterPro" id="IPR050903">
    <property type="entry name" value="Bact_Chemotaxis_MeTrfase"/>
</dbReference>
<dbReference type="GO" id="GO:0016020">
    <property type="term" value="C:membrane"/>
    <property type="evidence" value="ECO:0007669"/>
    <property type="project" value="InterPro"/>
</dbReference>
<dbReference type="InterPro" id="IPR013655">
    <property type="entry name" value="PAS_fold_3"/>
</dbReference>
<dbReference type="GO" id="GO:0007165">
    <property type="term" value="P:signal transduction"/>
    <property type="evidence" value="ECO:0007669"/>
    <property type="project" value="UniProtKB-KW"/>
</dbReference>
<evidence type="ECO:0000256" key="1">
    <source>
        <dbReference type="PROSITE-ProRule" id="PRU00284"/>
    </source>
</evidence>